<dbReference type="EMBL" id="MLAK01000758">
    <property type="protein sequence ID" value="OHT05423.1"/>
    <property type="molecule type" value="Genomic_DNA"/>
</dbReference>
<gene>
    <name evidence="1" type="ORF">TRFO_26839</name>
</gene>
<name>A0A1J4K207_9EUKA</name>
<dbReference type="InterPro" id="IPR016024">
    <property type="entry name" value="ARM-type_fold"/>
</dbReference>
<dbReference type="GeneID" id="94839896"/>
<dbReference type="Proteomes" id="UP000179807">
    <property type="component" value="Unassembled WGS sequence"/>
</dbReference>
<accession>A0A1J4K207</accession>
<comment type="caution">
    <text evidence="1">The sequence shown here is derived from an EMBL/GenBank/DDBJ whole genome shotgun (WGS) entry which is preliminary data.</text>
</comment>
<keyword evidence="2" id="KW-1185">Reference proteome</keyword>
<protein>
    <submittedName>
        <fullName evidence="1">Uncharacterized protein</fullName>
    </submittedName>
</protein>
<organism evidence="1 2">
    <name type="scientific">Tritrichomonas foetus</name>
    <dbReference type="NCBI Taxonomy" id="1144522"/>
    <lineage>
        <taxon>Eukaryota</taxon>
        <taxon>Metamonada</taxon>
        <taxon>Parabasalia</taxon>
        <taxon>Tritrichomonadida</taxon>
        <taxon>Tritrichomonadidae</taxon>
        <taxon>Tritrichomonas</taxon>
    </lineage>
</organism>
<dbReference type="VEuPathDB" id="TrichDB:TRFO_26839"/>
<dbReference type="RefSeq" id="XP_068358559.1">
    <property type="nucleotide sequence ID" value="XM_068505192.1"/>
</dbReference>
<dbReference type="SUPFAM" id="SSF48371">
    <property type="entry name" value="ARM repeat"/>
    <property type="match status" value="1"/>
</dbReference>
<dbReference type="InterPro" id="IPR011989">
    <property type="entry name" value="ARM-like"/>
</dbReference>
<evidence type="ECO:0000313" key="1">
    <source>
        <dbReference type="EMBL" id="OHT05423.1"/>
    </source>
</evidence>
<dbReference type="Gene3D" id="1.25.10.10">
    <property type="entry name" value="Leucine-rich Repeat Variant"/>
    <property type="match status" value="1"/>
</dbReference>
<reference evidence="1" key="1">
    <citation type="submission" date="2016-10" db="EMBL/GenBank/DDBJ databases">
        <authorList>
            <person name="Benchimol M."/>
            <person name="Almeida L.G."/>
            <person name="Vasconcelos A.T."/>
            <person name="Perreira-Neves A."/>
            <person name="Rosa I.A."/>
            <person name="Tasca T."/>
            <person name="Bogo M.R."/>
            <person name="de Souza W."/>
        </authorList>
    </citation>
    <scope>NUCLEOTIDE SEQUENCE [LARGE SCALE GENOMIC DNA]</scope>
    <source>
        <strain evidence="1">K</strain>
    </source>
</reference>
<proteinExistence type="predicted"/>
<evidence type="ECO:0000313" key="2">
    <source>
        <dbReference type="Proteomes" id="UP000179807"/>
    </source>
</evidence>
<sequence length="408" mass="46560">MRKARKHDDLFTIVDSSIHSTNHLIDTNSATQEKNVKISETEIPQILENIKNAEIAEESLFTLSKMSIKQIGSIVQQNPSLVQLLLSYISPNTLNLILPSLNIIYKCCCIPDFPPFLLNFVSLHHFTELAFSNFPDEILRIVCKIYSQLIKANGSSAEEEIIFFLNNADQIENGYIKASALRNILIYLNTVSEIPILFSQMNLIERLNANLLNLHYSQQLIMTLKIIEHCIHEKGVSFTCFNVEQIIRLMKTENILDVQIWTTKIMNIILLNDSIENFPFKAQLCNSLHWIILKGAFASKLQAIFCLRTLIGLYSDHFPQLELLLDPEFFQSIFGLLSSGNDGVVTALSFLMCLIQVTSHPEIVRSTLSSLQENEIREEIEELSMHEEDIISTHAIELLKRIDSNCMF</sequence>
<dbReference type="AlphaFoldDB" id="A0A1J4K207"/>